<feature type="repeat" description="ANK" evidence="1">
    <location>
        <begin position="841"/>
        <end position="873"/>
    </location>
</feature>
<dbReference type="GO" id="GO:0009116">
    <property type="term" value="P:nucleoside metabolic process"/>
    <property type="evidence" value="ECO:0007669"/>
    <property type="project" value="InterPro"/>
</dbReference>
<keyword evidence="4" id="KW-1185">Reference proteome</keyword>
<proteinExistence type="predicted"/>
<dbReference type="Gene3D" id="3.40.50.1580">
    <property type="entry name" value="Nucleoside phosphorylase domain"/>
    <property type="match status" value="1"/>
</dbReference>
<dbReference type="InterPro" id="IPR002110">
    <property type="entry name" value="Ankyrin_rpt"/>
</dbReference>
<evidence type="ECO:0000313" key="4">
    <source>
        <dbReference type="Proteomes" id="UP000018001"/>
    </source>
</evidence>
<dbReference type="AlphaFoldDB" id="V5FWA9"/>
<dbReference type="PROSITE" id="PS50088">
    <property type="entry name" value="ANK_REPEAT"/>
    <property type="match status" value="3"/>
</dbReference>
<dbReference type="GO" id="GO:0003824">
    <property type="term" value="F:catalytic activity"/>
    <property type="evidence" value="ECO:0007669"/>
    <property type="project" value="InterPro"/>
</dbReference>
<accession>V5FWA9</accession>
<dbReference type="SUPFAM" id="SSF53167">
    <property type="entry name" value="Purine and uridine phosphorylases"/>
    <property type="match status" value="1"/>
</dbReference>
<dbReference type="PANTHER" id="PTHR46082">
    <property type="entry name" value="ATP/GTP-BINDING PROTEIN-RELATED"/>
    <property type="match status" value="1"/>
</dbReference>
<dbReference type="HOGENOM" id="CLU_000288_34_2_1"/>
<dbReference type="InterPro" id="IPR053137">
    <property type="entry name" value="NLR-like"/>
</dbReference>
<feature type="compositionally biased region" description="Acidic residues" evidence="2">
    <location>
        <begin position="225"/>
        <end position="241"/>
    </location>
</feature>
<name>V5FWA9_BYSSN</name>
<sequence length="980" mass="108882">MVPKLSHGDYTVAWICPLQIEQIAALHMLDEEHEILSQPPQDHNTYILGCINGHNVVIAGLTAAGNVSAATVATQMRNTFTSLRFALLVGIGGGVPTRTASGSIRLGDLVVSKPQGEHSGVVQYDRGKAEHDGVFVRIGSLAPPPKLLLSVAQTFEIRRQLARTDPLQESLQRIDVSRPRLRKYRYPGRKEDRLYPPSYKHENPSLDCAKCGCSSDQLIQRQRSDDDDDDEDDSEEEDEDEIRIHRGNIASGEAVMKDGHLRDKYAAEHNILCFEMEAAGVLDDFPCLVIRGISDYSDSHKTSRWQGYAAAVAASYARQLFFYLPKHAVAQEPKMAAIEKIDDKIERLIHMNMEKESKETQHKIDSWLDAPDPSVNLKSACDKREIGTCSWLIENPEFRSWGAASGSFLGLFRWVSCQLTELEGCTSNYQVFETLESLPMDLNGVYARILSRIDARSCEVVLLILQWVLYSARPLLFSEVAEIATIEFDKQNKLRRNADKVIWPDHILHVCSSLVTRQSSSHKGDEGEEEHEDELKLAHHTVKAFLISWCFSPALRQTFSRSFSHQWIAKSCIVYLLGTDIPEKMTGDYLEAYPLAIYAAEHWAYHYRQSAIMNKDNFDGNSLLGHGFWESNSLDVGERRAETWPIAKFSEIFVGRIQYSEAKGDSLVQLFMRFFDSSRHVVGSLCLYHPDWPELGTCNNFSSHPVPSSLYLASLLGLFEPVEALLRQSSDYRHVCEGRYGSALAAAAYQGWSNIIKVLLIYHGNTALLNSSDGQLGSAISAAALSGHDDIISLLHQKGADVNTEGGDFGFALQAAAVGRHLSTVKLLLHFGADPKAYGGNFYSALHAAANRDDREITRCLLDHGADPNIALGRYGSAVGMAAARNQMQALRLLVEEGHGSVNVQGGKYGNPLQTAVAHGHEEASRFLLEHGANVYARGGFYGDVITAAKESSRSNMQIVRLVEEYMTRGQHSNNEDGPR</sequence>
<feature type="repeat" description="ANK" evidence="1">
    <location>
        <begin position="908"/>
        <end position="940"/>
    </location>
</feature>
<dbReference type="SUPFAM" id="SSF48403">
    <property type="entry name" value="Ankyrin repeat"/>
    <property type="match status" value="1"/>
</dbReference>
<dbReference type="Pfam" id="PF12796">
    <property type="entry name" value="Ank_2"/>
    <property type="match status" value="2"/>
</dbReference>
<dbReference type="SMART" id="SM00248">
    <property type="entry name" value="ANK"/>
    <property type="match status" value="5"/>
</dbReference>
<dbReference type="PANTHER" id="PTHR46082:SF11">
    <property type="entry name" value="AAA+ ATPASE DOMAIN-CONTAINING PROTEIN-RELATED"/>
    <property type="match status" value="1"/>
</dbReference>
<evidence type="ECO:0000313" key="3">
    <source>
        <dbReference type="EMBL" id="GAD92897.1"/>
    </source>
</evidence>
<dbReference type="InterPro" id="IPR035994">
    <property type="entry name" value="Nucleoside_phosphorylase_sf"/>
</dbReference>
<dbReference type="EMBL" id="BAUL01000041">
    <property type="protein sequence ID" value="GAD92897.1"/>
    <property type="molecule type" value="Genomic_DNA"/>
</dbReference>
<gene>
    <name evidence="3" type="ORF">PVAR5_1494</name>
</gene>
<comment type="caution">
    <text evidence="3">The sequence shown here is derived from an EMBL/GenBank/DDBJ whole genome shotgun (WGS) entry which is preliminary data.</text>
</comment>
<reference evidence="4" key="1">
    <citation type="journal article" date="2014" name="Genome Announc.">
        <title>Draft genome sequence of the formaldehyde-resistant fungus Byssochlamys spectabilis No. 5 (anamorph Paecilomyces variotii No. 5) (NBRC109023).</title>
        <authorList>
            <person name="Oka T."/>
            <person name="Ekino K."/>
            <person name="Fukuda K."/>
            <person name="Nomura Y."/>
        </authorList>
    </citation>
    <scope>NUCLEOTIDE SEQUENCE [LARGE SCALE GENOMIC DNA]</scope>
    <source>
        <strain evidence="4">No. 5 / NBRC 109023</strain>
    </source>
</reference>
<feature type="repeat" description="ANK" evidence="1">
    <location>
        <begin position="775"/>
        <end position="807"/>
    </location>
</feature>
<dbReference type="eggNOG" id="KOG4177">
    <property type="taxonomic scope" value="Eukaryota"/>
</dbReference>
<organism evidence="3 4">
    <name type="scientific">Byssochlamys spectabilis (strain No. 5 / NBRC 109023)</name>
    <name type="common">Paecilomyces variotii</name>
    <dbReference type="NCBI Taxonomy" id="1356009"/>
    <lineage>
        <taxon>Eukaryota</taxon>
        <taxon>Fungi</taxon>
        <taxon>Dikarya</taxon>
        <taxon>Ascomycota</taxon>
        <taxon>Pezizomycotina</taxon>
        <taxon>Eurotiomycetes</taxon>
        <taxon>Eurotiomycetidae</taxon>
        <taxon>Eurotiales</taxon>
        <taxon>Thermoascaceae</taxon>
        <taxon>Paecilomyces</taxon>
    </lineage>
</organism>
<dbReference type="Gene3D" id="1.25.40.20">
    <property type="entry name" value="Ankyrin repeat-containing domain"/>
    <property type="match status" value="1"/>
</dbReference>
<feature type="region of interest" description="Disordered" evidence="2">
    <location>
        <begin position="219"/>
        <end position="241"/>
    </location>
</feature>
<evidence type="ECO:0000256" key="1">
    <source>
        <dbReference type="PROSITE-ProRule" id="PRU00023"/>
    </source>
</evidence>
<protein>
    <submittedName>
        <fullName evidence="3">Uncharacterized protein</fullName>
    </submittedName>
</protein>
<dbReference type="PROSITE" id="PS50297">
    <property type="entry name" value="ANK_REP_REGION"/>
    <property type="match status" value="2"/>
</dbReference>
<dbReference type="InterPro" id="IPR036770">
    <property type="entry name" value="Ankyrin_rpt-contain_sf"/>
</dbReference>
<keyword evidence="1" id="KW-0040">ANK repeat</keyword>
<evidence type="ECO:0000256" key="2">
    <source>
        <dbReference type="SAM" id="MobiDB-lite"/>
    </source>
</evidence>
<dbReference type="Proteomes" id="UP000018001">
    <property type="component" value="Unassembled WGS sequence"/>
</dbReference>
<dbReference type="InParanoid" id="V5FWA9"/>
<dbReference type="OrthoDB" id="1577640at2759"/>